<organism evidence="2 3">
    <name type="scientific">Liparis tanakae</name>
    <name type="common">Tanaka's snailfish</name>
    <dbReference type="NCBI Taxonomy" id="230148"/>
    <lineage>
        <taxon>Eukaryota</taxon>
        <taxon>Metazoa</taxon>
        <taxon>Chordata</taxon>
        <taxon>Craniata</taxon>
        <taxon>Vertebrata</taxon>
        <taxon>Euteleostomi</taxon>
        <taxon>Actinopterygii</taxon>
        <taxon>Neopterygii</taxon>
        <taxon>Teleostei</taxon>
        <taxon>Neoteleostei</taxon>
        <taxon>Acanthomorphata</taxon>
        <taxon>Eupercaria</taxon>
        <taxon>Perciformes</taxon>
        <taxon>Cottioidei</taxon>
        <taxon>Cottales</taxon>
        <taxon>Liparidae</taxon>
        <taxon>Liparis</taxon>
    </lineage>
</organism>
<name>A0A4Z2G627_9TELE</name>
<feature type="compositionally biased region" description="Basic and acidic residues" evidence="1">
    <location>
        <begin position="63"/>
        <end position="73"/>
    </location>
</feature>
<keyword evidence="3" id="KW-1185">Reference proteome</keyword>
<accession>A0A4Z2G627</accession>
<reference evidence="2 3" key="1">
    <citation type="submission" date="2019-03" db="EMBL/GenBank/DDBJ databases">
        <title>First draft genome of Liparis tanakae, snailfish: a comprehensive survey of snailfish specific genes.</title>
        <authorList>
            <person name="Kim W."/>
            <person name="Song I."/>
            <person name="Jeong J.-H."/>
            <person name="Kim D."/>
            <person name="Kim S."/>
            <person name="Ryu S."/>
            <person name="Song J.Y."/>
            <person name="Lee S.K."/>
        </authorList>
    </citation>
    <scope>NUCLEOTIDE SEQUENCE [LARGE SCALE GENOMIC DNA]</scope>
    <source>
        <tissue evidence="2">Muscle</tissue>
    </source>
</reference>
<dbReference type="AlphaFoldDB" id="A0A4Z2G627"/>
<feature type="region of interest" description="Disordered" evidence="1">
    <location>
        <begin position="53"/>
        <end position="73"/>
    </location>
</feature>
<evidence type="ECO:0000313" key="3">
    <source>
        <dbReference type="Proteomes" id="UP000314294"/>
    </source>
</evidence>
<evidence type="ECO:0000313" key="2">
    <source>
        <dbReference type="EMBL" id="TNN49027.1"/>
    </source>
</evidence>
<gene>
    <name evidence="2" type="ORF">EYF80_040789</name>
</gene>
<evidence type="ECO:0000256" key="1">
    <source>
        <dbReference type="SAM" id="MobiDB-lite"/>
    </source>
</evidence>
<dbReference type="Proteomes" id="UP000314294">
    <property type="component" value="Unassembled WGS sequence"/>
</dbReference>
<sequence>MKRSIRSDTALGLGVAGEQVLGLVQTQAEDLSVQVVVLIPQLVVLLQEENKERERLLSGGGWRTEDGGLGRAR</sequence>
<dbReference type="EMBL" id="SRLO01000673">
    <property type="protein sequence ID" value="TNN49027.1"/>
    <property type="molecule type" value="Genomic_DNA"/>
</dbReference>
<protein>
    <submittedName>
        <fullName evidence="2">Uncharacterized protein</fullName>
    </submittedName>
</protein>
<proteinExistence type="predicted"/>
<comment type="caution">
    <text evidence="2">The sequence shown here is derived from an EMBL/GenBank/DDBJ whole genome shotgun (WGS) entry which is preliminary data.</text>
</comment>